<dbReference type="GO" id="GO:0005634">
    <property type="term" value="C:nucleus"/>
    <property type="evidence" value="ECO:0007669"/>
    <property type="project" value="UniProtKB-SubCell"/>
</dbReference>
<sequence>MMCAATQEEAAMAYDMAAIEYRGLNAVTNFDLSRYIKWLRPGAADVAAGAGRSAHPMLAGLAAQEL</sequence>
<keyword evidence="3" id="KW-0238">DNA-binding</keyword>
<dbReference type="InterPro" id="IPR001471">
    <property type="entry name" value="AP2/ERF_dom"/>
</dbReference>
<protein>
    <recommendedName>
        <fullName evidence="7">AP2/ERF domain-containing protein</fullName>
    </recommendedName>
</protein>
<reference evidence="8" key="4">
    <citation type="submission" date="2019-03" db="UniProtKB">
        <authorList>
            <consortium name="EnsemblPlants"/>
        </authorList>
    </citation>
    <scope>IDENTIFICATION</scope>
</reference>
<dbReference type="Proteomes" id="UP000015105">
    <property type="component" value="Chromosome 5D"/>
</dbReference>
<dbReference type="GO" id="GO:0003700">
    <property type="term" value="F:DNA-binding transcription factor activity"/>
    <property type="evidence" value="ECO:0007669"/>
    <property type="project" value="InterPro"/>
</dbReference>
<feature type="domain" description="AP2/ERF" evidence="7">
    <location>
        <begin position="1"/>
        <end position="31"/>
    </location>
</feature>
<evidence type="ECO:0000256" key="3">
    <source>
        <dbReference type="ARBA" id="ARBA00023125"/>
    </source>
</evidence>
<keyword evidence="9" id="KW-1185">Reference proteome</keyword>
<evidence type="ECO:0000256" key="1">
    <source>
        <dbReference type="ARBA" id="ARBA00004123"/>
    </source>
</evidence>
<proteinExistence type="inferred from homology"/>
<comment type="similarity">
    <text evidence="6">Belongs to the AP2/ERF transcription factor family. AP2 subfamily.</text>
</comment>
<dbReference type="EnsemblPlants" id="AET5Gv20535200.9">
    <property type="protein sequence ID" value="AET5Gv20535200.9"/>
    <property type="gene ID" value="AET5Gv20535200"/>
</dbReference>
<dbReference type="AlphaFoldDB" id="A0A453KWH2"/>
<reference evidence="9" key="1">
    <citation type="journal article" date="2014" name="Science">
        <title>Ancient hybridizations among the ancestral genomes of bread wheat.</title>
        <authorList>
            <consortium name="International Wheat Genome Sequencing Consortium,"/>
            <person name="Marcussen T."/>
            <person name="Sandve S.R."/>
            <person name="Heier L."/>
            <person name="Spannagl M."/>
            <person name="Pfeifer M."/>
            <person name="Jakobsen K.S."/>
            <person name="Wulff B.B."/>
            <person name="Steuernagel B."/>
            <person name="Mayer K.F."/>
            <person name="Olsen O.A."/>
        </authorList>
    </citation>
    <scope>NUCLEOTIDE SEQUENCE [LARGE SCALE GENOMIC DNA]</scope>
    <source>
        <strain evidence="9">cv. AL8/78</strain>
    </source>
</reference>
<organism evidence="8 9">
    <name type="scientific">Aegilops tauschii subsp. strangulata</name>
    <name type="common">Goatgrass</name>
    <dbReference type="NCBI Taxonomy" id="200361"/>
    <lineage>
        <taxon>Eukaryota</taxon>
        <taxon>Viridiplantae</taxon>
        <taxon>Streptophyta</taxon>
        <taxon>Embryophyta</taxon>
        <taxon>Tracheophyta</taxon>
        <taxon>Spermatophyta</taxon>
        <taxon>Magnoliopsida</taxon>
        <taxon>Liliopsida</taxon>
        <taxon>Poales</taxon>
        <taxon>Poaceae</taxon>
        <taxon>BOP clade</taxon>
        <taxon>Pooideae</taxon>
        <taxon>Triticodae</taxon>
        <taxon>Triticeae</taxon>
        <taxon>Triticinae</taxon>
        <taxon>Aegilops</taxon>
    </lineage>
</organism>
<dbReference type="InterPro" id="IPR036955">
    <property type="entry name" value="AP2/ERF_dom_sf"/>
</dbReference>
<accession>A0A453KWH2</accession>
<reference evidence="9" key="2">
    <citation type="journal article" date="2017" name="Nat. Plants">
        <title>The Aegilops tauschii genome reveals multiple impacts of transposons.</title>
        <authorList>
            <person name="Zhao G."/>
            <person name="Zou C."/>
            <person name="Li K."/>
            <person name="Wang K."/>
            <person name="Li T."/>
            <person name="Gao L."/>
            <person name="Zhang X."/>
            <person name="Wang H."/>
            <person name="Yang Z."/>
            <person name="Liu X."/>
            <person name="Jiang W."/>
            <person name="Mao L."/>
            <person name="Kong X."/>
            <person name="Jiao Y."/>
            <person name="Jia J."/>
        </authorList>
    </citation>
    <scope>NUCLEOTIDE SEQUENCE [LARGE SCALE GENOMIC DNA]</scope>
    <source>
        <strain evidence="9">cv. AL8/78</strain>
    </source>
</reference>
<dbReference type="PANTHER" id="PTHR32467">
    <property type="entry name" value="AP2-LIKE ETHYLENE-RESPONSIVE TRANSCRIPTION FACTOR"/>
    <property type="match status" value="1"/>
</dbReference>
<dbReference type="PANTHER" id="PTHR32467:SF172">
    <property type="entry name" value="OS09G0423800 PROTEIN"/>
    <property type="match status" value="1"/>
</dbReference>
<reference evidence="8" key="5">
    <citation type="journal article" date="2021" name="G3 (Bethesda)">
        <title>Aegilops tauschii genome assembly Aet v5.0 features greater sequence contiguity and improved annotation.</title>
        <authorList>
            <person name="Wang L."/>
            <person name="Zhu T."/>
            <person name="Rodriguez J.C."/>
            <person name="Deal K.R."/>
            <person name="Dubcovsky J."/>
            <person name="McGuire P.E."/>
            <person name="Lux T."/>
            <person name="Spannagl M."/>
            <person name="Mayer K.F.X."/>
            <person name="Baldrich P."/>
            <person name="Meyers B.C."/>
            <person name="Huo N."/>
            <person name="Gu Y.Q."/>
            <person name="Zhou H."/>
            <person name="Devos K.M."/>
            <person name="Bennetzen J.L."/>
            <person name="Unver T."/>
            <person name="Budak H."/>
            <person name="Gulick P.J."/>
            <person name="Galiba G."/>
            <person name="Kalapos B."/>
            <person name="Nelson D.R."/>
            <person name="Li P."/>
            <person name="You F.M."/>
            <person name="Luo M.C."/>
            <person name="Dvorak J."/>
        </authorList>
    </citation>
    <scope>NUCLEOTIDE SEQUENCE [LARGE SCALE GENOMIC DNA]</scope>
    <source>
        <strain evidence="8">cv. AL8/78</strain>
    </source>
</reference>
<evidence type="ECO:0000313" key="9">
    <source>
        <dbReference type="Proteomes" id="UP000015105"/>
    </source>
</evidence>
<evidence type="ECO:0000256" key="2">
    <source>
        <dbReference type="ARBA" id="ARBA00023015"/>
    </source>
</evidence>
<dbReference type="Gramene" id="AET5Gv20535200.9">
    <property type="protein sequence ID" value="AET5Gv20535200.9"/>
    <property type="gene ID" value="AET5Gv20535200"/>
</dbReference>
<dbReference type="SUPFAM" id="SSF54171">
    <property type="entry name" value="DNA-binding domain"/>
    <property type="match status" value="1"/>
</dbReference>
<reference evidence="8" key="3">
    <citation type="journal article" date="2017" name="Nature">
        <title>Genome sequence of the progenitor of the wheat D genome Aegilops tauschii.</title>
        <authorList>
            <person name="Luo M.C."/>
            <person name="Gu Y.Q."/>
            <person name="Puiu D."/>
            <person name="Wang H."/>
            <person name="Twardziok S.O."/>
            <person name="Deal K.R."/>
            <person name="Huo N."/>
            <person name="Zhu T."/>
            <person name="Wang L."/>
            <person name="Wang Y."/>
            <person name="McGuire P.E."/>
            <person name="Liu S."/>
            <person name="Long H."/>
            <person name="Ramasamy R.K."/>
            <person name="Rodriguez J.C."/>
            <person name="Van S.L."/>
            <person name="Yuan L."/>
            <person name="Wang Z."/>
            <person name="Xia Z."/>
            <person name="Xiao L."/>
            <person name="Anderson O.D."/>
            <person name="Ouyang S."/>
            <person name="Liang Y."/>
            <person name="Zimin A.V."/>
            <person name="Pertea G."/>
            <person name="Qi P."/>
            <person name="Bennetzen J.L."/>
            <person name="Dai X."/>
            <person name="Dawson M.W."/>
            <person name="Muller H.G."/>
            <person name="Kugler K."/>
            <person name="Rivarola-Duarte L."/>
            <person name="Spannagl M."/>
            <person name="Mayer K.F.X."/>
            <person name="Lu F.H."/>
            <person name="Bevan M.W."/>
            <person name="Leroy P."/>
            <person name="Li P."/>
            <person name="You F.M."/>
            <person name="Sun Q."/>
            <person name="Liu Z."/>
            <person name="Lyons E."/>
            <person name="Wicker T."/>
            <person name="Salzberg S.L."/>
            <person name="Devos K.M."/>
            <person name="Dvorak J."/>
        </authorList>
    </citation>
    <scope>NUCLEOTIDE SEQUENCE [LARGE SCALE GENOMIC DNA]</scope>
    <source>
        <strain evidence="8">cv. AL8/78</strain>
    </source>
</reference>
<dbReference type="Gene3D" id="3.30.730.10">
    <property type="entry name" value="AP2/ERF domain"/>
    <property type="match status" value="1"/>
</dbReference>
<name>A0A453KWH2_AEGTS</name>
<dbReference type="GO" id="GO:0003677">
    <property type="term" value="F:DNA binding"/>
    <property type="evidence" value="ECO:0007669"/>
    <property type="project" value="UniProtKB-KW"/>
</dbReference>
<evidence type="ECO:0000256" key="6">
    <source>
        <dbReference type="ARBA" id="ARBA00037973"/>
    </source>
</evidence>
<evidence type="ECO:0000256" key="4">
    <source>
        <dbReference type="ARBA" id="ARBA00023163"/>
    </source>
</evidence>
<dbReference type="InterPro" id="IPR016177">
    <property type="entry name" value="DNA-bd_dom_sf"/>
</dbReference>
<evidence type="ECO:0000256" key="5">
    <source>
        <dbReference type="ARBA" id="ARBA00023242"/>
    </source>
</evidence>
<dbReference type="PROSITE" id="PS51032">
    <property type="entry name" value="AP2_ERF"/>
    <property type="match status" value="1"/>
</dbReference>
<keyword evidence="4" id="KW-0804">Transcription</keyword>
<keyword evidence="5" id="KW-0539">Nucleus</keyword>
<keyword evidence="2" id="KW-0805">Transcription regulation</keyword>
<comment type="subcellular location">
    <subcellularLocation>
        <location evidence="1">Nucleus</location>
    </subcellularLocation>
</comment>
<evidence type="ECO:0000313" key="8">
    <source>
        <dbReference type="EnsemblPlants" id="AET5Gv20535200.9"/>
    </source>
</evidence>
<evidence type="ECO:0000259" key="7">
    <source>
        <dbReference type="PROSITE" id="PS51032"/>
    </source>
</evidence>